<feature type="coiled-coil region" evidence="1">
    <location>
        <begin position="272"/>
        <end position="366"/>
    </location>
</feature>
<feature type="region of interest" description="Disordered" evidence="2">
    <location>
        <begin position="471"/>
        <end position="519"/>
    </location>
</feature>
<dbReference type="EMBL" id="JSZA02000022">
    <property type="protein sequence ID" value="TGO03367.1"/>
    <property type="molecule type" value="Genomic_DNA"/>
</dbReference>
<gene>
    <name evidence="4" type="ORF">PN36_07590</name>
</gene>
<evidence type="ECO:0000256" key="1">
    <source>
        <dbReference type="SAM" id="Coils"/>
    </source>
</evidence>
<dbReference type="AlphaFoldDB" id="A0A4E0QRQ1"/>
<keyword evidence="3" id="KW-0812">Transmembrane</keyword>
<name>A0A4E0QRQ1_9GAMM</name>
<sequence length="519" mass="59725">MFNRKTIILQSIAYVVILFWGLSFSLSCYATTETITYYAFVMYKAPSAGSTWELAPKYMAKLKQGSYRFQIVRLRQEFNLNNWIALRGEFEFVPDPAGGVKLSKRETLDSRDKVNGNKLNSLWLKTPTDNKYIWKNKYSWEEAGLPWVQALIDEMKKSFSDGAPNPNLMRFLVIKNKAKSEWEKSYKKYYTLYRLHYFPDKSLSDDEALKALSCFIDPSQAPITEIKTLRELIGAQDSFEKAGYLGQADNRHKEFYKDFQKASNKFLDNILKTQAQKNLKKAEDKIEEVYSYIYEAKVQIDKAENADNKDQLIESANNKLDLAENALKTAQAEIDKAKEKIGEFGVADVQKKFDDAKANIERARQQVSELGKGIDILPVTFYLFVAGVGIFLFVKVFKKEDRRDRDDDDYLDILNHSSFQKKHHRRKRIKIRTGTLLKIQRRERIDVDNTPQNDHFFFGVKLDKPIDRRYGGINVDGQNAPPQKTLAPPIPMGNSDSISSPQPSADYVSNTEQSSSNTE</sequence>
<dbReference type="PROSITE" id="PS51257">
    <property type="entry name" value="PROKAR_LIPOPROTEIN"/>
    <property type="match status" value="1"/>
</dbReference>
<keyword evidence="3" id="KW-1133">Transmembrane helix</keyword>
<feature type="transmembrane region" description="Helical" evidence="3">
    <location>
        <begin position="376"/>
        <end position="397"/>
    </location>
</feature>
<keyword evidence="5" id="KW-1185">Reference proteome</keyword>
<dbReference type="Gene3D" id="1.10.287.620">
    <property type="entry name" value="Helix Hairpins"/>
    <property type="match status" value="1"/>
</dbReference>
<feature type="compositionally biased region" description="Polar residues" evidence="2">
    <location>
        <begin position="494"/>
        <end position="519"/>
    </location>
</feature>
<comment type="caution">
    <text evidence="4">The sequence shown here is derived from an EMBL/GenBank/DDBJ whole genome shotgun (WGS) entry which is preliminary data.</text>
</comment>
<protein>
    <submittedName>
        <fullName evidence="4">Uncharacterized protein</fullName>
    </submittedName>
</protein>
<feature type="transmembrane region" description="Helical" evidence="3">
    <location>
        <begin position="12"/>
        <end position="32"/>
    </location>
</feature>
<organism evidence="4 5">
    <name type="scientific">Candidatus Thiomargarita nelsonii</name>
    <dbReference type="NCBI Taxonomy" id="1003181"/>
    <lineage>
        <taxon>Bacteria</taxon>
        <taxon>Pseudomonadati</taxon>
        <taxon>Pseudomonadota</taxon>
        <taxon>Gammaproteobacteria</taxon>
        <taxon>Thiotrichales</taxon>
        <taxon>Thiotrichaceae</taxon>
        <taxon>Thiomargarita</taxon>
    </lineage>
</organism>
<keyword evidence="1" id="KW-0175">Coiled coil</keyword>
<dbReference type="Proteomes" id="UP000030428">
    <property type="component" value="Unassembled WGS sequence"/>
</dbReference>
<evidence type="ECO:0000256" key="2">
    <source>
        <dbReference type="SAM" id="MobiDB-lite"/>
    </source>
</evidence>
<proteinExistence type="predicted"/>
<evidence type="ECO:0000313" key="4">
    <source>
        <dbReference type="EMBL" id="TGO03367.1"/>
    </source>
</evidence>
<reference evidence="4 5" key="1">
    <citation type="journal article" date="2016" name="Front. Microbiol.">
        <title>Single-Cell (Meta-)Genomics of a Dimorphic Candidatus Thiomargarita nelsonii Reveals Genomic Plasticity.</title>
        <authorList>
            <person name="Flood B.E."/>
            <person name="Fliss P."/>
            <person name="Jones D.S."/>
            <person name="Dick G.J."/>
            <person name="Jain S."/>
            <person name="Kaster A.K."/>
            <person name="Winkel M."/>
            <person name="Mussmann M."/>
            <person name="Bailey J."/>
        </authorList>
    </citation>
    <scope>NUCLEOTIDE SEQUENCE [LARGE SCALE GENOMIC DNA]</scope>
    <source>
        <strain evidence="4">Hydrate Ridge</strain>
    </source>
</reference>
<evidence type="ECO:0000256" key="3">
    <source>
        <dbReference type="SAM" id="Phobius"/>
    </source>
</evidence>
<keyword evidence="3" id="KW-0472">Membrane</keyword>
<accession>A0A4E0QRQ1</accession>
<evidence type="ECO:0000313" key="5">
    <source>
        <dbReference type="Proteomes" id="UP000030428"/>
    </source>
</evidence>